<dbReference type="EMBL" id="RRYP01006015">
    <property type="protein sequence ID" value="TNV81551.1"/>
    <property type="molecule type" value="Genomic_DNA"/>
</dbReference>
<evidence type="ECO:0000313" key="2">
    <source>
        <dbReference type="Proteomes" id="UP000785679"/>
    </source>
</evidence>
<dbReference type="AlphaFoldDB" id="A0A8J8NWL8"/>
<proteinExistence type="predicted"/>
<keyword evidence="2" id="KW-1185">Reference proteome</keyword>
<comment type="caution">
    <text evidence="1">The sequence shown here is derived from an EMBL/GenBank/DDBJ whole genome shotgun (WGS) entry which is preliminary data.</text>
</comment>
<accession>A0A8J8NWL8</accession>
<organism evidence="1 2">
    <name type="scientific">Halteria grandinella</name>
    <dbReference type="NCBI Taxonomy" id="5974"/>
    <lineage>
        <taxon>Eukaryota</taxon>
        <taxon>Sar</taxon>
        <taxon>Alveolata</taxon>
        <taxon>Ciliophora</taxon>
        <taxon>Intramacronucleata</taxon>
        <taxon>Spirotrichea</taxon>
        <taxon>Stichotrichia</taxon>
        <taxon>Sporadotrichida</taxon>
        <taxon>Halteriidae</taxon>
        <taxon>Halteria</taxon>
    </lineage>
</organism>
<gene>
    <name evidence="1" type="ORF">FGO68_gene17429</name>
</gene>
<dbReference type="Proteomes" id="UP000785679">
    <property type="component" value="Unassembled WGS sequence"/>
</dbReference>
<evidence type="ECO:0000313" key="1">
    <source>
        <dbReference type="EMBL" id="TNV81551.1"/>
    </source>
</evidence>
<protein>
    <submittedName>
        <fullName evidence="1">Uncharacterized protein</fullName>
    </submittedName>
</protein>
<name>A0A8J8NWL8_HALGN</name>
<sequence>MNRYQYRSMLTHSVSFKKIQWIWVYIQAQSMKKAKMKIRFIAISEVGSLLLYRVITKVKQKKKKMSKPSLLLTRQVFYMKKSKYRQFKT</sequence>
<reference evidence="1" key="1">
    <citation type="submission" date="2019-06" db="EMBL/GenBank/DDBJ databases">
        <authorList>
            <person name="Zheng W."/>
        </authorList>
    </citation>
    <scope>NUCLEOTIDE SEQUENCE</scope>
    <source>
        <strain evidence="1">QDHG01</strain>
    </source>
</reference>